<dbReference type="SUPFAM" id="SSF54637">
    <property type="entry name" value="Thioesterase/thiol ester dehydrase-isomerase"/>
    <property type="match status" value="1"/>
</dbReference>
<dbReference type="EMBL" id="UINC01002550">
    <property type="protein sequence ID" value="SUZ97887.1"/>
    <property type="molecule type" value="Genomic_DNA"/>
</dbReference>
<dbReference type="InterPro" id="IPR039569">
    <property type="entry name" value="FAS1-like_DH_region"/>
</dbReference>
<dbReference type="AlphaFoldDB" id="A0A381S6K5"/>
<dbReference type="Pfam" id="PF13452">
    <property type="entry name" value="FAS1_DH_region"/>
    <property type="match status" value="1"/>
</dbReference>
<feature type="domain" description="FAS1-like dehydratase" evidence="1">
    <location>
        <begin position="7"/>
        <end position="139"/>
    </location>
</feature>
<evidence type="ECO:0000259" key="1">
    <source>
        <dbReference type="Pfam" id="PF13452"/>
    </source>
</evidence>
<gene>
    <name evidence="2" type="ORF">METZ01_LOCUS50741</name>
</gene>
<accession>A0A381S6K5</accession>
<reference evidence="2" key="1">
    <citation type="submission" date="2018-05" db="EMBL/GenBank/DDBJ databases">
        <authorList>
            <person name="Lanie J.A."/>
            <person name="Ng W.-L."/>
            <person name="Kazmierczak K.M."/>
            <person name="Andrzejewski T.M."/>
            <person name="Davidsen T.M."/>
            <person name="Wayne K.J."/>
            <person name="Tettelin H."/>
            <person name="Glass J.I."/>
            <person name="Rusch D."/>
            <person name="Podicherti R."/>
            <person name="Tsui H.-C.T."/>
            <person name="Winkler M.E."/>
        </authorList>
    </citation>
    <scope>NUCLEOTIDE SEQUENCE</scope>
</reference>
<evidence type="ECO:0000313" key="2">
    <source>
        <dbReference type="EMBL" id="SUZ97887.1"/>
    </source>
</evidence>
<organism evidence="2">
    <name type="scientific">marine metagenome</name>
    <dbReference type="NCBI Taxonomy" id="408172"/>
    <lineage>
        <taxon>unclassified sequences</taxon>
        <taxon>metagenomes</taxon>
        <taxon>ecological metagenomes</taxon>
    </lineage>
</organism>
<dbReference type="PIRSF" id="PIRSF018072">
    <property type="entry name" value="UCP018072"/>
    <property type="match status" value="1"/>
</dbReference>
<name>A0A381S6K5_9ZZZZ</name>
<protein>
    <recommendedName>
        <fullName evidence="1">FAS1-like dehydratase domain-containing protein</fullName>
    </recommendedName>
</protein>
<proteinExistence type="predicted"/>
<dbReference type="Gene3D" id="3.10.129.10">
    <property type="entry name" value="Hotdog Thioesterase"/>
    <property type="match status" value="1"/>
</dbReference>
<dbReference type="InterPro" id="IPR029069">
    <property type="entry name" value="HotDog_dom_sf"/>
</dbReference>
<sequence>MNQSLQGKIYPTFRYEVGREKIFEYARATLSTNPYCTDPEFAAKSHYGTVVAPPTFAAVYCHQALRNVFDDKELAMNIPRIVHGEQNFEFGEVVKSGDTISTTVTISDIFEKENRKGLNNQFLIMTTESVNQDGELVCKGRWTLVERGSE</sequence>
<dbReference type="InterPro" id="IPR016709">
    <property type="entry name" value="HadA-like"/>
</dbReference>
<dbReference type="CDD" id="cd03441">
    <property type="entry name" value="R_hydratase_like"/>
    <property type="match status" value="1"/>
</dbReference>